<protein>
    <submittedName>
        <fullName evidence="2">TorF family putative porin</fullName>
    </submittedName>
</protein>
<comment type="caution">
    <text evidence="2">The sequence shown here is derived from an EMBL/GenBank/DDBJ whole genome shotgun (WGS) entry which is preliminary data.</text>
</comment>
<keyword evidence="1" id="KW-0472">Membrane</keyword>
<dbReference type="NCBIfam" id="TIGR02001">
    <property type="entry name" value="gcw_chp"/>
    <property type="match status" value="1"/>
</dbReference>
<dbReference type="InterPro" id="IPR010239">
    <property type="entry name" value="CHP02001"/>
</dbReference>
<gene>
    <name evidence="2" type="ORF">QO034_13745</name>
</gene>
<dbReference type="EMBL" id="JASNJE010000016">
    <property type="protein sequence ID" value="MDK3074178.1"/>
    <property type="molecule type" value="Genomic_DNA"/>
</dbReference>
<sequence length="243" mass="26924">MDAPAYRAEKKPANLIGAAILAIPALFWAFEGKAQTDLIPESQLRYFAGLTVASDYVNNGISMTNGLPTIQPLLELDWRGFYAGTVVSYVRQASNRAEFDFYLGYRKKLRNGMYFDTGYRRFVLNDTLDCCGEFKLRLLSPLAGDLAGEVYFGYNPQLDSFNRRGRLLWSVTDDLTASAAYGETSANQNEYWDAGVTYALTGKLSVDLRYQGSETGDVGVVVKLSWATVENSLARILANPLGQ</sequence>
<reference evidence="2 3" key="1">
    <citation type="submission" date="2023-05" db="EMBL/GenBank/DDBJ databases">
        <title>Sedimentitalea sp. nov. JM2-8.</title>
        <authorList>
            <person name="Huang J."/>
        </authorList>
    </citation>
    <scope>NUCLEOTIDE SEQUENCE [LARGE SCALE GENOMIC DNA]</scope>
    <source>
        <strain evidence="2 3">JM2-8</strain>
    </source>
</reference>
<dbReference type="RefSeq" id="WP_284486111.1">
    <property type="nucleotide sequence ID" value="NZ_JASNJE010000016.1"/>
</dbReference>
<organism evidence="2 3">
    <name type="scientific">Sedimentitalea xiamensis</name>
    <dbReference type="NCBI Taxonomy" id="3050037"/>
    <lineage>
        <taxon>Bacteria</taxon>
        <taxon>Pseudomonadati</taxon>
        <taxon>Pseudomonadota</taxon>
        <taxon>Alphaproteobacteria</taxon>
        <taxon>Rhodobacterales</taxon>
        <taxon>Paracoccaceae</taxon>
        <taxon>Sedimentitalea</taxon>
    </lineage>
</organism>
<feature type="transmembrane region" description="Helical" evidence="1">
    <location>
        <begin position="12"/>
        <end position="30"/>
    </location>
</feature>
<keyword evidence="1" id="KW-1133">Transmembrane helix</keyword>
<accession>A0ABT7FGU7</accession>
<proteinExistence type="predicted"/>
<keyword evidence="3" id="KW-1185">Reference proteome</keyword>
<keyword evidence="1" id="KW-0812">Transmembrane</keyword>
<dbReference type="Pfam" id="PF09694">
    <property type="entry name" value="Gcw_chp"/>
    <property type="match status" value="1"/>
</dbReference>
<name>A0ABT7FGU7_9RHOB</name>
<dbReference type="Proteomes" id="UP001227126">
    <property type="component" value="Unassembled WGS sequence"/>
</dbReference>
<evidence type="ECO:0000256" key="1">
    <source>
        <dbReference type="SAM" id="Phobius"/>
    </source>
</evidence>
<evidence type="ECO:0000313" key="3">
    <source>
        <dbReference type="Proteomes" id="UP001227126"/>
    </source>
</evidence>
<evidence type="ECO:0000313" key="2">
    <source>
        <dbReference type="EMBL" id="MDK3074178.1"/>
    </source>
</evidence>